<reference evidence="1" key="1">
    <citation type="submission" date="2021-01" db="UniProtKB">
        <authorList>
            <consortium name="EnsemblPlants"/>
        </authorList>
    </citation>
    <scope>IDENTIFICATION</scope>
</reference>
<dbReference type="Gramene" id="Kaladp0008s0498.1.v1.1">
    <property type="protein sequence ID" value="Kaladp0008s0498.1.v1.1"/>
    <property type="gene ID" value="Kaladp0008s0498.v1.1"/>
</dbReference>
<keyword evidence="2" id="KW-1185">Reference proteome</keyword>
<dbReference type="PANTHER" id="PTHR35505">
    <property type="entry name" value="OS01G0600300 PROTEIN"/>
    <property type="match status" value="1"/>
</dbReference>
<protein>
    <submittedName>
        <fullName evidence="1">Uncharacterized protein</fullName>
    </submittedName>
</protein>
<evidence type="ECO:0000313" key="2">
    <source>
        <dbReference type="Proteomes" id="UP000594263"/>
    </source>
</evidence>
<dbReference type="OMA" id="FRMMLEP"/>
<dbReference type="AlphaFoldDB" id="A0A7N0RDC3"/>
<dbReference type="Proteomes" id="UP000594263">
    <property type="component" value="Unplaced"/>
</dbReference>
<accession>A0A7N0RDC3</accession>
<sequence>MENSTPAPIKDDRRPREAFELLLSESIQRLHSDRRSGVSNFVGFSSIFSRLIQTTADPPLEALWFYLALTFRSENMELVKRVSLVKELFGFMVSYSGRVSGLKKVAALAPVVYELHRLVGDVMFWFSEARDDVKCLIEGVVSYVSMCCYENREDFGGMLKFSPLLMDVVNLWLADKGEVGVGHAGDSRLFFPMVSDEVRARIVIGRELGFLAGSVMCEVFLLSLSLECCSEVPRLELQKHLHQQAVQVIAGFRDLNFFDTLLRMLSEPTLPVTHLVGYAGESLLREVLCDVATTAQYSIVLPVNGYQLSEHSTEVALRWLLITEKATHVSRASGYNTKALYYENAFSESSIPGQLIDWVTFKTGSKKPVLSSSAALIRWFLAFEDTGLKIVNDPVLKAHMKAVALNPAFGSFTDADTNNNETVVGNHNLDQEMADSAYDWCTSPLDDATAMDGQRKRKEDRQHNAYLRAKFIKVHCHGKLATT</sequence>
<name>A0A7N0RDC3_KALFE</name>
<dbReference type="PANTHER" id="PTHR35505:SF1">
    <property type="entry name" value="SNF2 DOMAIN PROTEIN"/>
    <property type="match status" value="1"/>
</dbReference>
<proteinExistence type="predicted"/>
<evidence type="ECO:0000313" key="1">
    <source>
        <dbReference type="EnsemblPlants" id="Kaladp0008s0498.1.v1.1"/>
    </source>
</evidence>
<dbReference type="EnsemblPlants" id="Kaladp0008s0498.1.v1.1">
    <property type="protein sequence ID" value="Kaladp0008s0498.1.v1.1"/>
    <property type="gene ID" value="Kaladp0008s0498.v1.1"/>
</dbReference>
<organism evidence="1 2">
    <name type="scientific">Kalanchoe fedtschenkoi</name>
    <name type="common">Lavender scallops</name>
    <name type="synonym">South American air plant</name>
    <dbReference type="NCBI Taxonomy" id="63787"/>
    <lineage>
        <taxon>Eukaryota</taxon>
        <taxon>Viridiplantae</taxon>
        <taxon>Streptophyta</taxon>
        <taxon>Embryophyta</taxon>
        <taxon>Tracheophyta</taxon>
        <taxon>Spermatophyta</taxon>
        <taxon>Magnoliopsida</taxon>
        <taxon>eudicotyledons</taxon>
        <taxon>Gunneridae</taxon>
        <taxon>Pentapetalae</taxon>
        <taxon>Saxifragales</taxon>
        <taxon>Crassulaceae</taxon>
        <taxon>Kalanchoe</taxon>
    </lineage>
</organism>